<dbReference type="CDD" id="cd04792">
    <property type="entry name" value="LanM-like"/>
    <property type="match status" value="1"/>
</dbReference>
<dbReference type="InterPro" id="IPR012341">
    <property type="entry name" value="6hp_glycosidase-like_sf"/>
</dbReference>
<dbReference type="EMBL" id="DMAI01000015">
    <property type="protein sequence ID" value="HAE46000.1"/>
    <property type="molecule type" value="Genomic_DNA"/>
</dbReference>
<dbReference type="Pfam" id="PF05147">
    <property type="entry name" value="LANC_like"/>
    <property type="match status" value="1"/>
</dbReference>
<evidence type="ECO:0000256" key="1">
    <source>
        <dbReference type="PIRSR" id="PIRSR607822-1"/>
    </source>
</evidence>
<proteinExistence type="predicted"/>
<reference evidence="3 4" key="1">
    <citation type="journal article" date="2018" name="Nat. Biotechnol.">
        <title>A standardized bacterial taxonomy based on genome phylogeny substantially revises the tree of life.</title>
        <authorList>
            <person name="Parks D.H."/>
            <person name="Chuvochina M."/>
            <person name="Waite D.W."/>
            <person name="Rinke C."/>
            <person name="Skarshewski A."/>
            <person name="Chaumeil P.A."/>
            <person name="Hugenholtz P."/>
        </authorList>
    </citation>
    <scope>NUCLEOTIDE SEQUENCE [LARGE SCALE GENOMIC DNA]</scope>
    <source>
        <strain evidence="3">UBA8739</strain>
    </source>
</reference>
<dbReference type="SUPFAM" id="SSF158745">
    <property type="entry name" value="LanC-like"/>
    <property type="match status" value="1"/>
</dbReference>
<name>A0A3B9IE25_9PROT</name>
<dbReference type="GO" id="GO:0046872">
    <property type="term" value="F:metal ion binding"/>
    <property type="evidence" value="ECO:0007669"/>
    <property type="project" value="UniProtKB-KW"/>
</dbReference>
<dbReference type="PRINTS" id="PR01950">
    <property type="entry name" value="LANCSUPER"/>
</dbReference>
<dbReference type="NCBIfam" id="TIGR03897">
    <property type="entry name" value="lanti_2_LanM"/>
    <property type="match status" value="1"/>
</dbReference>
<dbReference type="GO" id="GO:0005975">
    <property type="term" value="P:carbohydrate metabolic process"/>
    <property type="evidence" value="ECO:0007669"/>
    <property type="project" value="InterPro"/>
</dbReference>
<sequence>MIATPCQPRDGYRDVMAVDLDWSALAAAAASLDERLSGGFAPVDAPDAAARAAAALDLWVEAATAGDRARFDRMLTRRGLTRDAVLPLLGPVRLKAGCALPGCARHARPLLAALIAGEDGGRSCPAAAWDEIPFAGLLWPAVVEARRARGAPPVGLITEAALAALDIALLRALGEVTGQSLFESFDFYRRAGGGPAEATPESVPEGCGLVAGFAAALREGPLLNLIAARPVMLRLAATIRGQWIAATGDFLAQLAADRGRLDRLIGRGAGRVAAIATGLSDPHEGGRRVMVLTFENGARLVWKPRPLAAEAAWHDLVQWCAANGAPVALGAAPVLDCGSHGWMGFVPQAPALTAAGAPDFWRRAGGLLAVMHVLRGSDLHHENVHVVDGVPVPVDLEAMLQPDLALVPAAAAALCADQAARRRLEGSVLAVGLLPREQRLAGRPVRMGALAPVGEETLRLPGWTAVNRDAMAFGMQTVTRPTAGIPITIDGRPAMPGAGAADLVAGYRAMIGFLAAHRGALLAAEGPLAGFAAARIRHVLRPTSYYEQLRQAARHPGAQTDGIAWSRHFERPIRTARWDLGDGPGEDAGWGLLAPERAALARDDVPVFTGTGATDGCFAEGREVAKGLLEPAVLPRLAARLDRICAELDMHTGLIRQAMTGADLPVLPPPRPWAVPAGGFDPAAARRMVDAIAARLAEDAIRTDGAAAWIGTRLSTDGQALDAAVLGDDLYDGRIGIALFLAGAAAATDEAGRHRELEARALKALALEALAPLRHRLAAGLPEAADGLQGIGGFDGWGGVVYGLTRIAGLLDRPDLLEDARRAAARITPQAIAADRVFDLIGGAAGAICGLLALYRVTGDDAVLARAVACGRHIPADGRAGWPGVAGRALAGQSHGAAGIVQALAALAAATGAAGFAETARQGIAFENRLFDAGRGNWPDLRRPDRITFPVQWCHGATGIGFGRLSVPGLPDDGAAARDLDHAIACTCDTADGGRDNLCCGQAGRLSLLIQAARARGDDALMRLADRRLAAWLARAATPDGFILAGAGPHLRPGLMQGLAGVGQVLLERLSPQVIRPILALA</sequence>
<feature type="binding site" evidence="1">
    <location>
        <position position="954"/>
    </location>
    <ligand>
        <name>Zn(2+)</name>
        <dbReference type="ChEBI" id="CHEBI:29105"/>
    </ligand>
</feature>
<dbReference type="Proteomes" id="UP000257706">
    <property type="component" value="Unassembled WGS sequence"/>
</dbReference>
<protein>
    <recommendedName>
        <fullName evidence="2">Lantibiotic biosynthesis protein dehydration domain-containing protein</fullName>
    </recommendedName>
</protein>
<dbReference type="InterPro" id="IPR025410">
    <property type="entry name" value="Lant_dehyd"/>
</dbReference>
<feature type="binding site" evidence="1">
    <location>
        <position position="999"/>
    </location>
    <ligand>
        <name>Zn(2+)</name>
        <dbReference type="ChEBI" id="CHEBI:29105"/>
    </ligand>
</feature>
<dbReference type="GO" id="GO:0031179">
    <property type="term" value="P:peptide modification"/>
    <property type="evidence" value="ECO:0007669"/>
    <property type="project" value="InterPro"/>
</dbReference>
<dbReference type="Pfam" id="PF13575">
    <property type="entry name" value="DUF4135"/>
    <property type="match status" value="1"/>
</dbReference>
<comment type="caution">
    <text evidence="3">The sequence shown here is derived from an EMBL/GenBank/DDBJ whole genome shotgun (WGS) entry which is preliminary data.</text>
</comment>
<evidence type="ECO:0000259" key="2">
    <source>
        <dbReference type="Pfam" id="PF13575"/>
    </source>
</evidence>
<dbReference type="InterPro" id="IPR017146">
    <property type="entry name" value="Lanti_2_LanM"/>
</dbReference>
<evidence type="ECO:0000313" key="3">
    <source>
        <dbReference type="EMBL" id="HAE46000.1"/>
    </source>
</evidence>
<gene>
    <name evidence="3" type="ORF">DCK97_01140</name>
</gene>
<dbReference type="Gene3D" id="1.50.10.10">
    <property type="match status" value="1"/>
</dbReference>
<dbReference type="AlphaFoldDB" id="A0A3B9IE25"/>
<organism evidence="3 4">
    <name type="scientific">Tistrella mobilis</name>
    <dbReference type="NCBI Taxonomy" id="171437"/>
    <lineage>
        <taxon>Bacteria</taxon>
        <taxon>Pseudomonadati</taxon>
        <taxon>Pseudomonadota</taxon>
        <taxon>Alphaproteobacteria</taxon>
        <taxon>Geminicoccales</taxon>
        <taxon>Geminicoccaceae</taxon>
        <taxon>Tistrella</taxon>
    </lineage>
</organism>
<feature type="domain" description="Lantibiotic biosynthesis protein dehydration" evidence="2">
    <location>
        <begin position="230"/>
        <end position="609"/>
    </location>
</feature>
<accession>A0A3B9IE25</accession>
<dbReference type="SMART" id="SM01260">
    <property type="entry name" value="LANC_like"/>
    <property type="match status" value="1"/>
</dbReference>
<keyword evidence="1" id="KW-0479">Metal-binding</keyword>
<dbReference type="InterPro" id="IPR007822">
    <property type="entry name" value="LANC-like"/>
</dbReference>
<evidence type="ECO:0000313" key="4">
    <source>
        <dbReference type="Proteomes" id="UP000257706"/>
    </source>
</evidence>
<keyword evidence="1" id="KW-0862">Zinc</keyword>